<name>A0A846YJI4_9NOCA</name>
<comment type="similarity">
    <text evidence="1">Belongs to the LysR transcriptional regulatory family.</text>
</comment>
<gene>
    <name evidence="8" type="ORF">HGA15_23510</name>
</gene>
<protein>
    <submittedName>
        <fullName evidence="8">LysR family transcriptional regulator</fullName>
    </submittedName>
</protein>
<dbReference type="PANTHER" id="PTHR30346:SF0">
    <property type="entry name" value="HCA OPERON TRANSCRIPTIONAL ACTIVATOR HCAR"/>
    <property type="match status" value="1"/>
</dbReference>
<dbReference type="InterPro" id="IPR000847">
    <property type="entry name" value="LysR_HTH_N"/>
</dbReference>
<feature type="region of interest" description="Disordered" evidence="6">
    <location>
        <begin position="262"/>
        <end position="318"/>
    </location>
</feature>
<evidence type="ECO:0000256" key="5">
    <source>
        <dbReference type="ARBA" id="ARBA00023163"/>
    </source>
</evidence>
<dbReference type="Gene3D" id="3.40.190.290">
    <property type="match status" value="1"/>
</dbReference>
<feature type="compositionally biased region" description="Basic residues" evidence="6">
    <location>
        <begin position="293"/>
        <end position="318"/>
    </location>
</feature>
<comment type="caution">
    <text evidence="8">The sequence shown here is derived from an EMBL/GenBank/DDBJ whole genome shotgun (WGS) entry which is preliminary data.</text>
</comment>
<evidence type="ECO:0000313" key="9">
    <source>
        <dbReference type="Proteomes" id="UP000570678"/>
    </source>
</evidence>
<feature type="domain" description="HTH lysR-type" evidence="7">
    <location>
        <begin position="7"/>
        <end position="64"/>
    </location>
</feature>
<evidence type="ECO:0000256" key="6">
    <source>
        <dbReference type="SAM" id="MobiDB-lite"/>
    </source>
</evidence>
<organism evidence="8 9">
    <name type="scientific">Nocardia flavorosea</name>
    <dbReference type="NCBI Taxonomy" id="53429"/>
    <lineage>
        <taxon>Bacteria</taxon>
        <taxon>Bacillati</taxon>
        <taxon>Actinomycetota</taxon>
        <taxon>Actinomycetes</taxon>
        <taxon>Mycobacteriales</taxon>
        <taxon>Nocardiaceae</taxon>
        <taxon>Nocardia</taxon>
    </lineage>
</organism>
<evidence type="ECO:0000313" key="8">
    <source>
        <dbReference type="EMBL" id="NKY59065.1"/>
    </source>
</evidence>
<dbReference type="PROSITE" id="PS50931">
    <property type="entry name" value="HTH_LYSR"/>
    <property type="match status" value="1"/>
</dbReference>
<dbReference type="InterPro" id="IPR005119">
    <property type="entry name" value="LysR_subst-bd"/>
</dbReference>
<feature type="compositionally biased region" description="Basic and acidic residues" evidence="6">
    <location>
        <begin position="264"/>
        <end position="284"/>
    </location>
</feature>
<dbReference type="CDD" id="cd08414">
    <property type="entry name" value="PBP2_LTTR_aromatics_like"/>
    <property type="match status" value="1"/>
</dbReference>
<dbReference type="InterPro" id="IPR036388">
    <property type="entry name" value="WH-like_DNA-bd_sf"/>
</dbReference>
<dbReference type="InterPro" id="IPR036390">
    <property type="entry name" value="WH_DNA-bd_sf"/>
</dbReference>
<dbReference type="SUPFAM" id="SSF46785">
    <property type="entry name" value="Winged helix' DNA-binding domain"/>
    <property type="match status" value="1"/>
</dbReference>
<dbReference type="Pfam" id="PF03466">
    <property type="entry name" value="LysR_substrate"/>
    <property type="match status" value="2"/>
</dbReference>
<evidence type="ECO:0000256" key="1">
    <source>
        <dbReference type="ARBA" id="ARBA00009437"/>
    </source>
</evidence>
<dbReference type="PANTHER" id="PTHR30346">
    <property type="entry name" value="TRANSCRIPTIONAL DUAL REGULATOR HCAR-RELATED"/>
    <property type="match status" value="1"/>
</dbReference>
<dbReference type="SUPFAM" id="SSF53850">
    <property type="entry name" value="Periplasmic binding protein-like II"/>
    <property type="match status" value="1"/>
</dbReference>
<dbReference type="EMBL" id="JAAXOT010000013">
    <property type="protein sequence ID" value="NKY59065.1"/>
    <property type="molecule type" value="Genomic_DNA"/>
</dbReference>
<dbReference type="Gene3D" id="1.10.10.10">
    <property type="entry name" value="Winged helix-like DNA-binding domain superfamily/Winged helix DNA-binding domain"/>
    <property type="match status" value="1"/>
</dbReference>
<dbReference type="RefSeq" id="WP_062975035.1">
    <property type="nucleotide sequence ID" value="NZ_JAAXOT010000013.1"/>
</dbReference>
<evidence type="ECO:0000256" key="2">
    <source>
        <dbReference type="ARBA" id="ARBA00023015"/>
    </source>
</evidence>
<evidence type="ECO:0000256" key="3">
    <source>
        <dbReference type="ARBA" id="ARBA00023125"/>
    </source>
</evidence>
<dbReference type="Gene3D" id="3.40.190.10">
    <property type="entry name" value="Periplasmic binding protein-like II"/>
    <property type="match status" value="2"/>
</dbReference>
<keyword evidence="2" id="KW-0805">Transcription regulation</keyword>
<dbReference type="GO" id="GO:0032993">
    <property type="term" value="C:protein-DNA complex"/>
    <property type="evidence" value="ECO:0007669"/>
    <property type="project" value="TreeGrafter"/>
</dbReference>
<proteinExistence type="inferred from homology"/>
<dbReference type="Proteomes" id="UP000570678">
    <property type="component" value="Unassembled WGS sequence"/>
</dbReference>
<keyword evidence="4" id="KW-0010">Activator</keyword>
<accession>A0A846YJI4</accession>
<keyword evidence="3" id="KW-0238">DNA-binding</keyword>
<reference evidence="8 9" key="1">
    <citation type="submission" date="2020-04" db="EMBL/GenBank/DDBJ databases">
        <title>MicrobeNet Type strains.</title>
        <authorList>
            <person name="Nicholson A.C."/>
        </authorList>
    </citation>
    <scope>NUCLEOTIDE SEQUENCE [LARGE SCALE GENOMIC DNA]</scope>
    <source>
        <strain evidence="8 9">JCM 3332</strain>
    </source>
</reference>
<dbReference type="GO" id="GO:0003700">
    <property type="term" value="F:DNA-binding transcription factor activity"/>
    <property type="evidence" value="ECO:0007669"/>
    <property type="project" value="InterPro"/>
</dbReference>
<keyword evidence="9" id="KW-1185">Reference proteome</keyword>
<keyword evidence="5" id="KW-0804">Transcription</keyword>
<dbReference type="AlphaFoldDB" id="A0A846YJI4"/>
<dbReference type="GO" id="GO:0003677">
    <property type="term" value="F:DNA binding"/>
    <property type="evidence" value="ECO:0007669"/>
    <property type="project" value="UniProtKB-KW"/>
</dbReference>
<dbReference type="Pfam" id="PF00126">
    <property type="entry name" value="HTH_1"/>
    <property type="match status" value="1"/>
</dbReference>
<evidence type="ECO:0000259" key="7">
    <source>
        <dbReference type="PROSITE" id="PS50931"/>
    </source>
</evidence>
<sequence length="318" mass="34894">MSRFSSIDVQRLRWFTAVAEELHFARAAKALHISRQKLSHTVIELETELGTKLFVPGAQPTRLTDAGQDLLREARNIIAGAANAADDTAATPPATLRVGFVPGVTVTKWERIWGRRFPDTPLELVAVAQADQEAALREGRVDMCFVRLPIDRAGMNAIPLYRELPVVVAPKEHEISLFEEVAMADLADERLQDTADIDAVTGALELVAAGVGVAIVPHSIARLHHRRDLIYRTVTDTGDTEIALAWLSDRTTDSVEEFVGVVRGRSEHSSRSPAGKRTEPEQRTPHPTGKGPRPAKKSAPFKKKPAPSGKKPARGRRR</sequence>
<evidence type="ECO:0000256" key="4">
    <source>
        <dbReference type="ARBA" id="ARBA00023159"/>
    </source>
</evidence>